<feature type="region of interest" description="Disordered" evidence="1">
    <location>
        <begin position="235"/>
        <end position="325"/>
    </location>
</feature>
<reference evidence="2" key="1">
    <citation type="submission" date="2021-12" db="EMBL/GenBank/DDBJ databases">
        <title>Prjna785345.</title>
        <authorList>
            <person name="Rujirawat T."/>
            <person name="Krajaejun T."/>
        </authorList>
    </citation>
    <scope>NUCLEOTIDE SEQUENCE</scope>
    <source>
        <strain evidence="2">Pi057C3</strain>
    </source>
</reference>
<keyword evidence="3" id="KW-1185">Reference proteome</keyword>
<name>A0AAD5Q3U3_PYTIN</name>
<comment type="caution">
    <text evidence="2">The sequence shown here is derived from an EMBL/GenBank/DDBJ whole genome shotgun (WGS) entry which is preliminary data.</text>
</comment>
<feature type="compositionally biased region" description="Acidic residues" evidence="1">
    <location>
        <begin position="358"/>
        <end position="372"/>
    </location>
</feature>
<dbReference type="EMBL" id="JAKCXM010000334">
    <property type="protein sequence ID" value="KAJ0395619.1"/>
    <property type="molecule type" value="Genomic_DNA"/>
</dbReference>
<evidence type="ECO:0000313" key="3">
    <source>
        <dbReference type="Proteomes" id="UP001209570"/>
    </source>
</evidence>
<protein>
    <submittedName>
        <fullName evidence="2">Uncharacterized protein</fullName>
    </submittedName>
</protein>
<gene>
    <name evidence="2" type="ORF">P43SY_006326</name>
</gene>
<dbReference type="Proteomes" id="UP001209570">
    <property type="component" value="Unassembled WGS sequence"/>
</dbReference>
<dbReference type="AlphaFoldDB" id="A0AAD5Q3U3"/>
<feature type="compositionally biased region" description="Basic and acidic residues" evidence="1">
    <location>
        <begin position="235"/>
        <end position="252"/>
    </location>
</feature>
<sequence>MDVVDLNELLREEFACVVKGFGAVRRARVTLIAAAEAEANAKAAAEGDRSKTAPLNVPPPPRFMTLAKGILRRLNAFGYASRGHFRRDLATLLAAASTPEETLVVTHLLKQQDELLAAASKASDGTADSASASEAGSVLSGFAWQSAPVAGLQPHGAAWRCNVRLGDGGVATVVEAPTRDDALRRYRAYCEGLTAVQLRRLAEQAAREQRRVDTEVLRDAMKQLRPRLPLHRVGDWRQDEATSRDKSREVRSGRSARTHSLPEERATDPRGEQGAVEAETPTASSASVSVVSTPSPAASAQTSPLPTGRSHRASVERRVQRRQQLPRMAMLRMRRLIQMRLCRHLEGAAVVARRNESQDPDDEKDDKEDDDSWTPTGRLERGRVFSLRDRQRMTLADFVVEELKSSVAACAHLFLVRQRQSIDDHLLECDEIDDALLDKLLVDFKGASEHWLQLRRR</sequence>
<feature type="region of interest" description="Disordered" evidence="1">
    <location>
        <begin position="352"/>
        <end position="377"/>
    </location>
</feature>
<organism evidence="2 3">
    <name type="scientific">Pythium insidiosum</name>
    <name type="common">Pythiosis disease agent</name>
    <dbReference type="NCBI Taxonomy" id="114742"/>
    <lineage>
        <taxon>Eukaryota</taxon>
        <taxon>Sar</taxon>
        <taxon>Stramenopiles</taxon>
        <taxon>Oomycota</taxon>
        <taxon>Peronosporomycetes</taxon>
        <taxon>Pythiales</taxon>
        <taxon>Pythiaceae</taxon>
        <taxon>Pythium</taxon>
    </lineage>
</organism>
<evidence type="ECO:0000313" key="2">
    <source>
        <dbReference type="EMBL" id="KAJ0395619.1"/>
    </source>
</evidence>
<feature type="compositionally biased region" description="Basic and acidic residues" evidence="1">
    <location>
        <begin position="260"/>
        <end position="271"/>
    </location>
</feature>
<evidence type="ECO:0000256" key="1">
    <source>
        <dbReference type="SAM" id="MobiDB-lite"/>
    </source>
</evidence>
<feature type="compositionally biased region" description="Low complexity" evidence="1">
    <location>
        <begin position="275"/>
        <end position="304"/>
    </location>
</feature>
<proteinExistence type="predicted"/>
<accession>A0AAD5Q3U3</accession>